<dbReference type="AlphaFoldDB" id="A0AAW5QY63"/>
<protein>
    <submittedName>
        <fullName evidence="1">Phage tail tape measure protein</fullName>
    </submittedName>
</protein>
<dbReference type="Proteomes" id="UP001320898">
    <property type="component" value="Unassembled WGS sequence"/>
</dbReference>
<name>A0AAW5QY63_9HYPH</name>
<sequence>MPETDDTLTVHVDADISAFRADMEEATRLARGFGAALTGAFESAALKGRSLGDVLRDLALRLSRLVLSAALRPLEQGLAAALGAAVQGALGFANGGVLTPFAAGGVVSQPSLFALGGGSGRGGLGLVGEAGPEAILPLRRGPDGRLGVAAQGGGAVHVTFNIQTPDVEGFRRARGQIAADLSRTVQRGVRNR</sequence>
<dbReference type="EMBL" id="JALIDZ010000002">
    <property type="protein sequence ID" value="MCT8971210.1"/>
    <property type="molecule type" value="Genomic_DNA"/>
</dbReference>
<accession>A0AAW5QY63</accession>
<comment type="caution">
    <text evidence="1">The sequence shown here is derived from an EMBL/GenBank/DDBJ whole genome shotgun (WGS) entry which is preliminary data.</text>
</comment>
<reference evidence="1 2" key="1">
    <citation type="submission" date="2022-04" db="EMBL/GenBank/DDBJ databases">
        <authorList>
            <person name="Ye Y.-Q."/>
            <person name="Du Z.-J."/>
        </authorList>
    </citation>
    <scope>NUCLEOTIDE SEQUENCE [LARGE SCALE GENOMIC DNA]</scope>
    <source>
        <strain evidence="1 2">A6E488</strain>
    </source>
</reference>
<evidence type="ECO:0000313" key="2">
    <source>
        <dbReference type="Proteomes" id="UP001320898"/>
    </source>
</evidence>
<dbReference type="RefSeq" id="WP_261614780.1">
    <property type="nucleotide sequence ID" value="NZ_JALIDZ010000002.1"/>
</dbReference>
<organism evidence="1 2">
    <name type="scientific">Microbaculum marinisediminis</name>
    <dbReference type="NCBI Taxonomy" id="2931392"/>
    <lineage>
        <taxon>Bacteria</taxon>
        <taxon>Pseudomonadati</taxon>
        <taxon>Pseudomonadota</taxon>
        <taxon>Alphaproteobacteria</taxon>
        <taxon>Hyphomicrobiales</taxon>
        <taxon>Tepidamorphaceae</taxon>
        <taxon>Microbaculum</taxon>
    </lineage>
</organism>
<proteinExistence type="predicted"/>
<gene>
    <name evidence="1" type="ORF">MUB46_04985</name>
</gene>
<evidence type="ECO:0000313" key="1">
    <source>
        <dbReference type="EMBL" id="MCT8971210.1"/>
    </source>
</evidence>
<keyword evidence="2" id="KW-1185">Reference proteome</keyword>